<reference evidence="1" key="1">
    <citation type="submission" date="2021-01" db="EMBL/GenBank/DDBJ databases">
        <authorList>
            <person name="Corre E."/>
            <person name="Pelletier E."/>
            <person name="Niang G."/>
            <person name="Scheremetjew M."/>
            <person name="Finn R."/>
            <person name="Kale V."/>
            <person name="Holt S."/>
            <person name="Cochrane G."/>
            <person name="Meng A."/>
            <person name="Brown T."/>
            <person name="Cohen L."/>
        </authorList>
    </citation>
    <scope>NUCLEOTIDE SEQUENCE</scope>
    <source>
        <strain evidence="1">ECT3854</strain>
    </source>
</reference>
<evidence type="ECO:0000313" key="1">
    <source>
        <dbReference type="EMBL" id="CAD8938346.1"/>
    </source>
</evidence>
<gene>
    <name evidence="1" type="ORF">CTEN0397_LOCUS9409</name>
    <name evidence="2" type="ORF">CTEN0397_LOCUS9410</name>
</gene>
<dbReference type="AlphaFoldDB" id="A0A6U1R5X3"/>
<protein>
    <submittedName>
        <fullName evidence="1">Uncharacterized protein</fullName>
    </submittedName>
</protein>
<proteinExistence type="predicted"/>
<name>A0A6U1R5X3_CYCTE</name>
<organism evidence="1">
    <name type="scientific">Cyclophora tenuis</name>
    <name type="common">Marine diatom</name>
    <dbReference type="NCBI Taxonomy" id="216820"/>
    <lineage>
        <taxon>Eukaryota</taxon>
        <taxon>Sar</taxon>
        <taxon>Stramenopiles</taxon>
        <taxon>Ochrophyta</taxon>
        <taxon>Bacillariophyta</taxon>
        <taxon>Fragilariophyceae</taxon>
        <taxon>Fragilariophycidae</taxon>
        <taxon>Cyclophorales</taxon>
        <taxon>Cyclophoraceae</taxon>
        <taxon>Cyclophora</taxon>
    </lineage>
</organism>
<accession>A0A6U1R5X3</accession>
<dbReference type="EMBL" id="HBFW01014790">
    <property type="protein sequence ID" value="CAD8938346.1"/>
    <property type="molecule type" value="Transcribed_RNA"/>
</dbReference>
<sequence length="106" mass="11713">MMDSYCIVCMLLEGAEVSKVASVGSHGGSRFHDCLPGHKRILESRIVLALVTWPRELDLFDTHARFHKHPSMFLVDSSVGSIDNGGKIESSIPITFRPVGRLDYLG</sequence>
<dbReference type="EMBL" id="HBFW01014791">
    <property type="protein sequence ID" value="CAD8938347.1"/>
    <property type="molecule type" value="Transcribed_RNA"/>
</dbReference>
<evidence type="ECO:0000313" key="2">
    <source>
        <dbReference type="EMBL" id="CAD8938347.1"/>
    </source>
</evidence>